<protein>
    <submittedName>
        <fullName evidence="2">Uncharacterized protein</fullName>
    </submittedName>
</protein>
<dbReference type="AlphaFoldDB" id="A0A9D5ABB9"/>
<proteinExistence type="predicted"/>
<gene>
    <name evidence="2" type="ORF">KIW84_066248</name>
</gene>
<dbReference type="Proteomes" id="UP001058974">
    <property type="component" value="Chromosome 6"/>
</dbReference>
<evidence type="ECO:0000256" key="1">
    <source>
        <dbReference type="SAM" id="Phobius"/>
    </source>
</evidence>
<accession>A0A9D5ABB9</accession>
<evidence type="ECO:0000313" key="2">
    <source>
        <dbReference type="EMBL" id="KAI5401706.1"/>
    </source>
</evidence>
<keyword evidence="1" id="KW-0812">Transmembrane</keyword>
<dbReference type="EMBL" id="JAMSHJ010000006">
    <property type="protein sequence ID" value="KAI5401706.1"/>
    <property type="molecule type" value="Genomic_DNA"/>
</dbReference>
<keyword evidence="1" id="KW-1133">Transmembrane helix</keyword>
<sequence length="216" mass="23646">MVLIRILLRFVIFIGTLVVFALAAQLAVYTSSHEWARILSGSSITFTGGNHMILLNVLQRDIFSLKSSNDPSYLDFVEGVLQFYSLHLVSTSSSGTNIRRSRMPPTFLPMLEDSDLAHLHPELLQHVSSLRGIGVDITIEIINMIASFGDGNATGSSGKANEGSAVETDSKDKVNENHCFLLGSKDSVAEAIIGEQFVQLCIFHLMVLVHRTVENA</sequence>
<dbReference type="Gramene" id="Psat06G0624800-T1">
    <property type="protein sequence ID" value="KAI5401706.1"/>
    <property type="gene ID" value="KIW84_066248"/>
</dbReference>
<comment type="caution">
    <text evidence="2">The sequence shown here is derived from an EMBL/GenBank/DDBJ whole genome shotgun (WGS) entry which is preliminary data.</text>
</comment>
<name>A0A9D5ABB9_PEA</name>
<organism evidence="2 3">
    <name type="scientific">Pisum sativum</name>
    <name type="common">Garden pea</name>
    <name type="synonym">Lathyrus oleraceus</name>
    <dbReference type="NCBI Taxonomy" id="3888"/>
    <lineage>
        <taxon>Eukaryota</taxon>
        <taxon>Viridiplantae</taxon>
        <taxon>Streptophyta</taxon>
        <taxon>Embryophyta</taxon>
        <taxon>Tracheophyta</taxon>
        <taxon>Spermatophyta</taxon>
        <taxon>Magnoliopsida</taxon>
        <taxon>eudicotyledons</taxon>
        <taxon>Gunneridae</taxon>
        <taxon>Pentapetalae</taxon>
        <taxon>rosids</taxon>
        <taxon>fabids</taxon>
        <taxon>Fabales</taxon>
        <taxon>Fabaceae</taxon>
        <taxon>Papilionoideae</taxon>
        <taxon>50 kb inversion clade</taxon>
        <taxon>NPAAA clade</taxon>
        <taxon>Hologalegina</taxon>
        <taxon>IRL clade</taxon>
        <taxon>Fabeae</taxon>
        <taxon>Lathyrus</taxon>
    </lineage>
</organism>
<evidence type="ECO:0000313" key="3">
    <source>
        <dbReference type="Proteomes" id="UP001058974"/>
    </source>
</evidence>
<keyword evidence="1" id="KW-0472">Membrane</keyword>
<keyword evidence="3" id="KW-1185">Reference proteome</keyword>
<reference evidence="2 3" key="1">
    <citation type="journal article" date="2022" name="Nat. Genet.">
        <title>Improved pea reference genome and pan-genome highlight genomic features and evolutionary characteristics.</title>
        <authorList>
            <person name="Yang T."/>
            <person name="Liu R."/>
            <person name="Luo Y."/>
            <person name="Hu S."/>
            <person name="Wang D."/>
            <person name="Wang C."/>
            <person name="Pandey M.K."/>
            <person name="Ge S."/>
            <person name="Xu Q."/>
            <person name="Li N."/>
            <person name="Li G."/>
            <person name="Huang Y."/>
            <person name="Saxena R.K."/>
            <person name="Ji Y."/>
            <person name="Li M."/>
            <person name="Yan X."/>
            <person name="He Y."/>
            <person name="Liu Y."/>
            <person name="Wang X."/>
            <person name="Xiang C."/>
            <person name="Varshney R.K."/>
            <person name="Ding H."/>
            <person name="Gao S."/>
            <person name="Zong X."/>
        </authorList>
    </citation>
    <scope>NUCLEOTIDE SEQUENCE [LARGE SCALE GENOMIC DNA]</scope>
    <source>
        <strain evidence="2 3">cv. Zhongwan 6</strain>
    </source>
</reference>
<feature type="transmembrane region" description="Helical" evidence="1">
    <location>
        <begin position="7"/>
        <end position="29"/>
    </location>
</feature>